<dbReference type="PRINTS" id="PR00722">
    <property type="entry name" value="CHYMOTRYPSIN"/>
</dbReference>
<sequence length="478" mass="53250">MFQTVSLAWIFAILCSLGESSSTTFVVDTSGRGLVKNDILEWSARTNLARIPSFLYIRAPASNRRMYPLMKLELQGARNRIIVQSGLARPSPPSIMLCALGEEVIAPGKPFKMHILVRSEDFQIFINGYLKYTLKLAHDAPLIDKVTKLAVYNSDGAVRILNDTTYSELLSAPNCGFNINSIKPPPFCGSTGPVSERIVGGVESRPGSHPWQVSIRTKPVFTIGQPHICGGTLISNCLVVTAGHCFYSLKEYPLSKMIVRVGDYYNRDGTPHSRDPTVENSEDIEIESVIRHERYDLFPTPTNDIAVIKLRTCVTFDKFKRPACLPTGRNQFRPGTDCGISGWGALNSTDYPTEYPACLQGAIIEIKTDRQCKTAFQEKYLLKKMMCANTDTADTCQGDSGGPMTCHNEDNRHFLWGVTSWGEGCGDAKKPGVYTRVTTYLRWLFMAINLSPQPQRFQKDVKNGSKPKYCHNYVPADF</sequence>
<dbReference type="InterPro" id="IPR050127">
    <property type="entry name" value="Serine_Proteases_S1"/>
</dbReference>
<dbReference type="Gene3D" id="2.60.120.200">
    <property type="match status" value="1"/>
</dbReference>
<dbReference type="InterPro" id="IPR009003">
    <property type="entry name" value="Peptidase_S1_PA"/>
</dbReference>
<reference evidence="9" key="1">
    <citation type="submission" date="2020-04" db="EMBL/GenBank/DDBJ databases">
        <authorList>
            <person name="Neveu A P."/>
        </authorList>
    </citation>
    <scope>NUCLEOTIDE SEQUENCE</scope>
    <source>
        <tissue evidence="9">Whole embryo</tissue>
    </source>
</reference>
<dbReference type="PANTHER" id="PTHR24264">
    <property type="entry name" value="TRYPSIN-RELATED"/>
    <property type="match status" value="1"/>
</dbReference>
<evidence type="ECO:0000256" key="6">
    <source>
        <dbReference type="RuleBase" id="RU363034"/>
    </source>
</evidence>
<dbReference type="GO" id="GO:0006508">
    <property type="term" value="P:proteolysis"/>
    <property type="evidence" value="ECO:0007669"/>
    <property type="project" value="UniProtKB-KW"/>
</dbReference>
<evidence type="ECO:0000256" key="2">
    <source>
        <dbReference type="ARBA" id="ARBA00022729"/>
    </source>
</evidence>
<evidence type="ECO:0000256" key="3">
    <source>
        <dbReference type="ARBA" id="ARBA00022801"/>
    </source>
</evidence>
<keyword evidence="5" id="KW-1015">Disulfide bond</keyword>
<dbReference type="PANTHER" id="PTHR24264:SF54">
    <property type="entry name" value="PEPTIDASE S1 DOMAIN-CONTAINING PROTEIN"/>
    <property type="match status" value="1"/>
</dbReference>
<dbReference type="Pfam" id="PF00089">
    <property type="entry name" value="Trypsin"/>
    <property type="match status" value="1"/>
</dbReference>
<feature type="signal peptide" evidence="7">
    <location>
        <begin position="1"/>
        <end position="22"/>
    </location>
</feature>
<keyword evidence="2 7" id="KW-0732">Signal</keyword>
<accession>A0A6F9DD30</accession>
<dbReference type="GO" id="GO:0004252">
    <property type="term" value="F:serine-type endopeptidase activity"/>
    <property type="evidence" value="ECO:0007669"/>
    <property type="project" value="InterPro"/>
</dbReference>
<evidence type="ECO:0000313" key="9">
    <source>
        <dbReference type="EMBL" id="CAB3244092.1"/>
    </source>
</evidence>
<proteinExistence type="evidence at transcript level"/>
<dbReference type="InterPro" id="IPR001254">
    <property type="entry name" value="Trypsin_dom"/>
</dbReference>
<organism evidence="9">
    <name type="scientific">Phallusia mammillata</name>
    <dbReference type="NCBI Taxonomy" id="59560"/>
    <lineage>
        <taxon>Eukaryota</taxon>
        <taxon>Metazoa</taxon>
        <taxon>Chordata</taxon>
        <taxon>Tunicata</taxon>
        <taxon>Ascidiacea</taxon>
        <taxon>Phlebobranchia</taxon>
        <taxon>Ascidiidae</taxon>
        <taxon>Phallusia</taxon>
    </lineage>
</organism>
<dbReference type="GO" id="GO:0005615">
    <property type="term" value="C:extracellular space"/>
    <property type="evidence" value="ECO:0007669"/>
    <property type="project" value="TreeGrafter"/>
</dbReference>
<dbReference type="SUPFAM" id="SSF50494">
    <property type="entry name" value="Trypsin-like serine proteases"/>
    <property type="match status" value="1"/>
</dbReference>
<feature type="chain" id="PRO_5026266920" evidence="7">
    <location>
        <begin position="23"/>
        <end position="478"/>
    </location>
</feature>
<dbReference type="PROSITE" id="PS00135">
    <property type="entry name" value="TRYPSIN_SER"/>
    <property type="match status" value="1"/>
</dbReference>
<dbReference type="InterPro" id="IPR033116">
    <property type="entry name" value="TRYPSIN_SER"/>
</dbReference>
<dbReference type="InterPro" id="IPR043504">
    <property type="entry name" value="Peptidase_S1_PA_chymotrypsin"/>
</dbReference>
<dbReference type="PROSITE" id="PS50240">
    <property type="entry name" value="TRYPSIN_DOM"/>
    <property type="match status" value="1"/>
</dbReference>
<dbReference type="AlphaFoldDB" id="A0A6F9DD30"/>
<dbReference type="InterPro" id="IPR001314">
    <property type="entry name" value="Peptidase_S1A"/>
</dbReference>
<evidence type="ECO:0000256" key="1">
    <source>
        <dbReference type="ARBA" id="ARBA00022670"/>
    </source>
</evidence>
<feature type="domain" description="Peptidase S1" evidence="8">
    <location>
        <begin position="198"/>
        <end position="449"/>
    </location>
</feature>
<dbReference type="CDD" id="cd00190">
    <property type="entry name" value="Tryp_SPc"/>
    <property type="match status" value="1"/>
</dbReference>
<dbReference type="FunFam" id="2.40.10.10:FF:000120">
    <property type="entry name" value="Putative serine protease"/>
    <property type="match status" value="1"/>
</dbReference>
<dbReference type="InterPro" id="IPR018114">
    <property type="entry name" value="TRYPSIN_HIS"/>
</dbReference>
<dbReference type="Gene3D" id="2.40.10.10">
    <property type="entry name" value="Trypsin-like serine proteases"/>
    <property type="match status" value="1"/>
</dbReference>
<dbReference type="EMBL" id="LR784991">
    <property type="protein sequence ID" value="CAB3244092.1"/>
    <property type="molecule type" value="mRNA"/>
</dbReference>
<evidence type="ECO:0000256" key="7">
    <source>
        <dbReference type="SAM" id="SignalP"/>
    </source>
</evidence>
<keyword evidence="3 6" id="KW-0378">Hydrolase</keyword>
<evidence type="ECO:0000256" key="5">
    <source>
        <dbReference type="ARBA" id="ARBA00023157"/>
    </source>
</evidence>
<evidence type="ECO:0000259" key="8">
    <source>
        <dbReference type="PROSITE" id="PS50240"/>
    </source>
</evidence>
<name>A0A6F9DD30_9ASCI</name>
<keyword evidence="1 6" id="KW-0645">Protease</keyword>
<evidence type="ECO:0000256" key="4">
    <source>
        <dbReference type="ARBA" id="ARBA00022825"/>
    </source>
</evidence>
<protein>
    <submittedName>
        <fullName evidence="9">Plasma kallikrein</fullName>
    </submittedName>
</protein>
<dbReference type="PROSITE" id="PS00134">
    <property type="entry name" value="TRYPSIN_HIS"/>
    <property type="match status" value="1"/>
</dbReference>
<dbReference type="SMART" id="SM00020">
    <property type="entry name" value="Tryp_SPc"/>
    <property type="match status" value="1"/>
</dbReference>
<keyword evidence="4 6" id="KW-0720">Serine protease</keyword>
<gene>
    <name evidence="9" type="primary">F12</name>
</gene>